<proteinExistence type="predicted"/>
<organism evidence="1 2">
    <name type="scientific">Cutibacterium granulosum</name>
    <dbReference type="NCBI Taxonomy" id="33011"/>
    <lineage>
        <taxon>Bacteria</taxon>
        <taxon>Bacillati</taxon>
        <taxon>Actinomycetota</taxon>
        <taxon>Actinomycetes</taxon>
        <taxon>Propionibacteriales</taxon>
        <taxon>Propionibacteriaceae</taxon>
        <taxon>Cutibacterium</taxon>
    </lineage>
</organism>
<dbReference type="AlphaFoldDB" id="A0A239WV11"/>
<dbReference type="Gene3D" id="3.10.129.10">
    <property type="entry name" value="Hotdog Thioesterase"/>
    <property type="match status" value="2"/>
</dbReference>
<dbReference type="RefSeq" id="WP_021105617.1">
    <property type="nucleotide sequence ID" value="NZ_AP026710.1"/>
</dbReference>
<protein>
    <submittedName>
        <fullName evidence="1">Acyl-ACP thioesterase</fullName>
    </submittedName>
</protein>
<evidence type="ECO:0000313" key="1">
    <source>
        <dbReference type="EMBL" id="SNV38089.1"/>
    </source>
</evidence>
<dbReference type="Proteomes" id="UP000215332">
    <property type="component" value="Chromosome 1"/>
</dbReference>
<dbReference type="PANTHER" id="PTHR31793">
    <property type="entry name" value="4-HYDROXYBENZOYL-COA THIOESTERASE FAMILY MEMBER"/>
    <property type="match status" value="1"/>
</dbReference>
<dbReference type="PANTHER" id="PTHR31793:SF24">
    <property type="entry name" value="LONG-CHAIN ACYL-COA THIOESTERASE FADM"/>
    <property type="match status" value="1"/>
</dbReference>
<dbReference type="EMBL" id="LT906441">
    <property type="protein sequence ID" value="SNV38089.1"/>
    <property type="molecule type" value="Genomic_DNA"/>
</dbReference>
<dbReference type="InterPro" id="IPR029069">
    <property type="entry name" value="HotDog_dom_sf"/>
</dbReference>
<dbReference type="InterPro" id="IPR050563">
    <property type="entry name" value="4-hydroxybenzoyl-CoA_TE"/>
</dbReference>
<dbReference type="eggNOG" id="COG0824">
    <property type="taxonomic scope" value="Bacteria"/>
</dbReference>
<reference evidence="1 2" key="1">
    <citation type="submission" date="2017-06" db="EMBL/GenBank/DDBJ databases">
        <authorList>
            <consortium name="Pathogen Informatics"/>
        </authorList>
    </citation>
    <scope>NUCLEOTIDE SEQUENCE [LARGE SCALE GENOMIC DNA]</scope>
    <source>
        <strain evidence="1 2">NCTC11865</strain>
    </source>
</reference>
<name>A0A239WV11_9ACTN</name>
<gene>
    <name evidence="1" type="ORF">SAMEA4412665_01634</name>
</gene>
<dbReference type="Pfam" id="PF13279">
    <property type="entry name" value="4HBT_2"/>
    <property type="match status" value="2"/>
</dbReference>
<evidence type="ECO:0000313" key="2">
    <source>
        <dbReference type="Proteomes" id="UP000215332"/>
    </source>
</evidence>
<accession>A0A239WV11</accession>
<sequence>MSSTGPVRVEIPLRWSDMDAQGHVNNVRIWELVQEARNQAFIPTEAAPMLDSGMVVASQRVEFVQSFVVDEEPLLVDVWCSTVGAARIIMEYAAHHRGTKVARALTELCPFDFVAGRLRRMYSQEKSAMLAMSAPATSWPALPVVDVAGRTDANDVVTVPIRWSDVDRYGHVNNVSLAGYLQEARILATTAWSPAMRRAGENLWVVARQDVRYVRQLHPSTQQCRVHTGLVRLGTSSITLAASVEAHGDTILNSAAVLVCVDRATGRATPIAEETRQVLAAHLVARP</sequence>
<dbReference type="SUPFAM" id="SSF54637">
    <property type="entry name" value="Thioesterase/thiol ester dehydrase-isomerase"/>
    <property type="match status" value="2"/>
</dbReference>
<dbReference type="CDD" id="cd00586">
    <property type="entry name" value="4HBT"/>
    <property type="match status" value="2"/>
</dbReference>
<dbReference type="GeneID" id="85154161"/>
<dbReference type="GO" id="GO:0047617">
    <property type="term" value="F:fatty acyl-CoA hydrolase activity"/>
    <property type="evidence" value="ECO:0007669"/>
    <property type="project" value="TreeGrafter"/>
</dbReference>
<dbReference type="KEGG" id="cgrn:4412665_01634"/>